<dbReference type="GO" id="GO:0005524">
    <property type="term" value="F:ATP binding"/>
    <property type="evidence" value="ECO:0007669"/>
    <property type="project" value="UniProtKB-KW"/>
</dbReference>
<dbReference type="OMA" id="RAMWIRK"/>
<dbReference type="PANTHER" id="PTHR14187">
    <property type="entry name" value="ALPHA KINASE/ELONGATION FACTOR 2 KINASE"/>
    <property type="match status" value="1"/>
</dbReference>
<dbReference type="KEGG" id="tatv:25779457"/>
<proteinExistence type="predicted"/>
<dbReference type="OrthoDB" id="5332281at2759"/>
<keyword evidence="2" id="KW-0067">ATP-binding</keyword>
<reference evidence="3 4" key="1">
    <citation type="journal article" date="2011" name="Genome Biol.">
        <title>Comparative genome sequence analysis underscores mycoparasitism as the ancestral life style of Trichoderma.</title>
        <authorList>
            <person name="Kubicek C.P."/>
            <person name="Herrera-Estrella A."/>
            <person name="Seidl-Seiboth V."/>
            <person name="Martinez D.A."/>
            <person name="Druzhinina I.S."/>
            <person name="Thon M."/>
            <person name="Zeilinger S."/>
            <person name="Casas-Flores S."/>
            <person name="Horwitz B.A."/>
            <person name="Mukherjee P.K."/>
            <person name="Mukherjee M."/>
            <person name="Kredics L."/>
            <person name="Alcaraz L.D."/>
            <person name="Aerts A."/>
            <person name="Antal Z."/>
            <person name="Atanasova L."/>
            <person name="Cervantes-Badillo M.G."/>
            <person name="Challacombe J."/>
            <person name="Chertkov O."/>
            <person name="McCluskey K."/>
            <person name="Coulpier F."/>
            <person name="Deshpande N."/>
            <person name="von Doehren H."/>
            <person name="Ebbole D.J."/>
            <person name="Esquivel-Naranjo E.U."/>
            <person name="Fekete E."/>
            <person name="Flipphi M."/>
            <person name="Glaser F."/>
            <person name="Gomez-Rodriguez E.Y."/>
            <person name="Gruber S."/>
            <person name="Han C."/>
            <person name="Henrissat B."/>
            <person name="Hermosa R."/>
            <person name="Hernandez-Onate M."/>
            <person name="Karaffa L."/>
            <person name="Kosti I."/>
            <person name="Le Crom S."/>
            <person name="Lindquist E."/>
            <person name="Lucas S."/>
            <person name="Luebeck M."/>
            <person name="Luebeck P.S."/>
            <person name="Margeot A."/>
            <person name="Metz B."/>
            <person name="Misra M."/>
            <person name="Nevalainen H."/>
            <person name="Omann M."/>
            <person name="Packer N."/>
            <person name="Perrone G."/>
            <person name="Uresti-Rivera E.E."/>
            <person name="Salamov A."/>
            <person name="Schmoll M."/>
            <person name="Seiboth B."/>
            <person name="Shapiro H."/>
            <person name="Sukno S."/>
            <person name="Tamayo-Ramos J.A."/>
            <person name="Tisch D."/>
            <person name="Wiest A."/>
            <person name="Wilkinson H.H."/>
            <person name="Zhang M."/>
            <person name="Coutinho P.M."/>
            <person name="Kenerley C.M."/>
            <person name="Monte E."/>
            <person name="Baker S.E."/>
            <person name="Grigoriev I.V."/>
        </authorList>
    </citation>
    <scope>NUCLEOTIDE SEQUENCE [LARGE SCALE GENOMIC DNA]</scope>
    <source>
        <strain evidence="4">ATCC 20476 / IMI 206040</strain>
    </source>
</reference>
<keyword evidence="4" id="KW-1185">Reference proteome</keyword>
<dbReference type="SUPFAM" id="SSF53067">
    <property type="entry name" value="Actin-like ATPase domain"/>
    <property type="match status" value="2"/>
</dbReference>
<evidence type="ECO:0000313" key="3">
    <source>
        <dbReference type="EMBL" id="EHK49658.1"/>
    </source>
</evidence>
<evidence type="ECO:0000313" key="4">
    <source>
        <dbReference type="Proteomes" id="UP000005426"/>
    </source>
</evidence>
<dbReference type="Gene3D" id="3.30.420.40">
    <property type="match status" value="1"/>
</dbReference>
<dbReference type="Proteomes" id="UP000005426">
    <property type="component" value="Unassembled WGS sequence"/>
</dbReference>
<comment type="caution">
    <text evidence="3">The sequence shown here is derived from an EMBL/GenBank/DDBJ whole genome shotgun (WGS) entry which is preliminary data.</text>
</comment>
<sequence>MDDRLIIAVDFGTTYSGIAYCFADQRNSSPIPIDNWPGANGIDVPKIPTVICYDKKNPQKFVWGGSVEPHADSISGFKLLLDPSQPRPEYVPGINIAKELQQLPKSPIEITADFIGAIHKHAIEEISKKFPKDYVQLCRKEYVFSVPAVWSDAAKHATLKAAEMAGLTPVQLIKEPEAAALWTTKKLDVAMNSGDVFVVCDAGGGTVDLVSYEVETANPKLQVKEVVPGTGGMAGSLNLNKRFESAVEELVGEKQWSVLHSNKGFQLASSLFEKEIKKGFRGDPDDDCFDDDDEFYVNFYPARLTDNPDRGLESNTWTMVRDDLMDIFNPVIDDVLKLVDDQVERVKMKMGGREPKYIFLVGGFGSNRYLMKRIVNRYPSIEVLQPPDAWAAIAKGAALSETSSETTVTSLSATRHYGTKVQSLYDEILDRGRPFKEGIDGNIWTDMMMWYIHRGDNLSKSSRIPFTLRSYYSQHDYETGNLWLYGKLYESQEETAPRYPSDNETFRLNCKLLCNLSKVPKHLFEKNINKYGQTYYSLMLKFVMTLEGALMTFSFEIDGVTYDSVEAKYDP</sequence>
<evidence type="ECO:0000256" key="1">
    <source>
        <dbReference type="ARBA" id="ARBA00022741"/>
    </source>
</evidence>
<dbReference type="STRING" id="452589.G9NIP8"/>
<dbReference type="PANTHER" id="PTHR14187:SF5">
    <property type="entry name" value="HEAT SHOCK 70 KDA PROTEIN 12A"/>
    <property type="match status" value="1"/>
</dbReference>
<gene>
    <name evidence="3" type="ORF">TRIATDRAFT_280825</name>
</gene>
<dbReference type="GeneID" id="25779457"/>
<keyword evidence="1" id="KW-0547">Nucleotide-binding</keyword>
<dbReference type="GO" id="GO:0140662">
    <property type="term" value="F:ATP-dependent protein folding chaperone"/>
    <property type="evidence" value="ECO:0007669"/>
    <property type="project" value="InterPro"/>
</dbReference>
<organism evidence="3 4">
    <name type="scientific">Hypocrea atroviridis (strain ATCC 20476 / IMI 206040)</name>
    <name type="common">Trichoderma atroviride</name>
    <dbReference type="NCBI Taxonomy" id="452589"/>
    <lineage>
        <taxon>Eukaryota</taxon>
        <taxon>Fungi</taxon>
        <taxon>Dikarya</taxon>
        <taxon>Ascomycota</taxon>
        <taxon>Pezizomycotina</taxon>
        <taxon>Sordariomycetes</taxon>
        <taxon>Hypocreomycetidae</taxon>
        <taxon>Hypocreales</taxon>
        <taxon>Hypocreaceae</taxon>
        <taxon>Trichoderma</taxon>
    </lineage>
</organism>
<accession>G9NIP8</accession>
<dbReference type="HOGENOM" id="CLU_009958_6_1_1"/>
<evidence type="ECO:0000256" key="2">
    <source>
        <dbReference type="ARBA" id="ARBA00022840"/>
    </source>
</evidence>
<dbReference type="RefSeq" id="XP_013947816.1">
    <property type="nucleotide sequence ID" value="XM_014092341.1"/>
</dbReference>
<dbReference type="CDD" id="cd10170">
    <property type="entry name" value="ASKHA_NBD_HSP70"/>
    <property type="match status" value="1"/>
</dbReference>
<dbReference type="Pfam" id="PF00012">
    <property type="entry name" value="HSP70"/>
    <property type="match status" value="1"/>
</dbReference>
<protein>
    <submittedName>
        <fullName evidence="3">Uncharacterized protein</fullName>
    </submittedName>
</protein>
<dbReference type="eggNOG" id="KOG0101">
    <property type="taxonomic scope" value="Eukaryota"/>
</dbReference>
<dbReference type="InterPro" id="IPR043129">
    <property type="entry name" value="ATPase_NBD"/>
</dbReference>
<dbReference type="AlphaFoldDB" id="G9NIP8"/>
<dbReference type="InterPro" id="IPR013126">
    <property type="entry name" value="Hsp_70_fam"/>
</dbReference>
<dbReference type="EMBL" id="ABDG02000016">
    <property type="protein sequence ID" value="EHK49658.1"/>
    <property type="molecule type" value="Genomic_DNA"/>
</dbReference>
<name>G9NIP8_HYPAI</name>